<keyword evidence="6" id="KW-0804">Transcription</keyword>
<dbReference type="CDD" id="cd11655">
    <property type="entry name" value="rap1_myb-like"/>
    <property type="match status" value="1"/>
</dbReference>
<comment type="function">
    <text evidence="8">Involved in the regulation of telomere length, clustering and has a specific role in telomere position effect (TPE).</text>
</comment>
<evidence type="ECO:0000256" key="9">
    <source>
        <dbReference type="SAM" id="MobiDB-lite"/>
    </source>
</evidence>
<organism evidence="11 12">
    <name type="scientific">Stachybotrys elegans</name>
    <dbReference type="NCBI Taxonomy" id="80388"/>
    <lineage>
        <taxon>Eukaryota</taxon>
        <taxon>Fungi</taxon>
        <taxon>Dikarya</taxon>
        <taxon>Ascomycota</taxon>
        <taxon>Pezizomycotina</taxon>
        <taxon>Sordariomycetes</taxon>
        <taxon>Hypocreomycetidae</taxon>
        <taxon>Hypocreales</taxon>
        <taxon>Stachybotryaceae</taxon>
        <taxon>Stachybotrys</taxon>
    </lineage>
</organism>
<dbReference type="InterPro" id="IPR001606">
    <property type="entry name" value="ARID_dom"/>
</dbReference>
<feature type="compositionally biased region" description="Low complexity" evidence="9">
    <location>
        <begin position="605"/>
        <end position="622"/>
    </location>
</feature>
<dbReference type="Gene3D" id="1.10.150.60">
    <property type="entry name" value="ARID DNA-binding domain"/>
    <property type="match status" value="1"/>
</dbReference>
<dbReference type="Pfam" id="PF16589">
    <property type="entry name" value="BRCT_2"/>
    <property type="match status" value="1"/>
</dbReference>
<evidence type="ECO:0000259" key="10">
    <source>
        <dbReference type="PROSITE" id="PS51011"/>
    </source>
</evidence>
<evidence type="ECO:0000256" key="6">
    <source>
        <dbReference type="ARBA" id="ARBA00023163"/>
    </source>
</evidence>
<evidence type="ECO:0000313" key="11">
    <source>
        <dbReference type="EMBL" id="KAH7312354.1"/>
    </source>
</evidence>
<dbReference type="InterPro" id="IPR015010">
    <property type="entry name" value="TERF2IP_Myb"/>
</dbReference>
<dbReference type="InterPro" id="IPR021661">
    <property type="entry name" value="Rap1_C"/>
</dbReference>
<keyword evidence="2 8" id="KW-0158">Chromosome</keyword>
<dbReference type="Pfam" id="PF01388">
    <property type="entry name" value="ARID"/>
    <property type="match status" value="1"/>
</dbReference>
<keyword evidence="5" id="KW-0010">Activator</keyword>
<accession>A0A8K0SME1</accession>
<feature type="region of interest" description="Disordered" evidence="9">
    <location>
        <begin position="93"/>
        <end position="115"/>
    </location>
</feature>
<feature type="compositionally biased region" description="Polar residues" evidence="9">
    <location>
        <begin position="182"/>
        <end position="196"/>
    </location>
</feature>
<dbReference type="Gene3D" id="1.10.10.60">
    <property type="entry name" value="Homeodomain-like"/>
    <property type="match status" value="1"/>
</dbReference>
<dbReference type="PANTHER" id="PTHR16466">
    <property type="entry name" value="TELOMERE REPEAT-BINDING FACTOR 2-INTERACTING PROTEIN 1"/>
    <property type="match status" value="1"/>
</dbReference>
<evidence type="ECO:0000256" key="8">
    <source>
        <dbReference type="RuleBase" id="RU367107"/>
    </source>
</evidence>
<dbReference type="InterPro" id="IPR038104">
    <property type="entry name" value="Rap1_C_sf"/>
</dbReference>
<dbReference type="Pfam" id="PF11626">
    <property type="entry name" value="Rap1_C"/>
    <property type="match status" value="1"/>
</dbReference>
<evidence type="ECO:0000313" key="12">
    <source>
        <dbReference type="Proteomes" id="UP000813444"/>
    </source>
</evidence>
<dbReference type="GO" id="GO:0070187">
    <property type="term" value="C:shelterin complex"/>
    <property type="evidence" value="ECO:0007669"/>
    <property type="project" value="TreeGrafter"/>
</dbReference>
<evidence type="ECO:0000256" key="1">
    <source>
        <dbReference type="ARBA" id="ARBA00010467"/>
    </source>
</evidence>
<feature type="compositionally biased region" description="Pro residues" evidence="9">
    <location>
        <begin position="394"/>
        <end position="405"/>
    </location>
</feature>
<dbReference type="OrthoDB" id="435460at2759"/>
<evidence type="ECO:0000256" key="3">
    <source>
        <dbReference type="ARBA" id="ARBA00022895"/>
    </source>
</evidence>
<keyword evidence="12" id="KW-1185">Reference proteome</keyword>
<comment type="subunit">
    <text evidence="8">Homodimer.</text>
</comment>
<dbReference type="Proteomes" id="UP000813444">
    <property type="component" value="Unassembled WGS sequence"/>
</dbReference>
<dbReference type="Gene3D" id="1.10.10.2170">
    <property type="match status" value="1"/>
</dbReference>
<evidence type="ECO:0000256" key="4">
    <source>
        <dbReference type="ARBA" id="ARBA00023015"/>
    </source>
</evidence>
<dbReference type="GO" id="GO:0031848">
    <property type="term" value="P:protection from non-homologous end joining at telomere"/>
    <property type="evidence" value="ECO:0007669"/>
    <property type="project" value="TreeGrafter"/>
</dbReference>
<comment type="caution">
    <text evidence="11">The sequence shown here is derived from an EMBL/GenBank/DDBJ whole genome shotgun (WGS) entry which is preliminary data.</text>
</comment>
<dbReference type="PANTHER" id="PTHR16466:SF6">
    <property type="entry name" value="TELOMERIC REPEAT-BINDING FACTOR 2-INTERACTING PROTEIN 1"/>
    <property type="match status" value="1"/>
</dbReference>
<feature type="domain" description="ARID" evidence="10">
    <location>
        <begin position="276"/>
        <end position="366"/>
    </location>
</feature>
<dbReference type="GO" id="GO:0010833">
    <property type="term" value="P:telomere maintenance via telomere lengthening"/>
    <property type="evidence" value="ECO:0007669"/>
    <property type="project" value="UniProtKB-UniRule"/>
</dbReference>
<feature type="compositionally biased region" description="Acidic residues" evidence="9">
    <location>
        <begin position="368"/>
        <end position="383"/>
    </location>
</feature>
<dbReference type="GO" id="GO:0042162">
    <property type="term" value="F:telomeric DNA binding"/>
    <property type="evidence" value="ECO:0007669"/>
    <property type="project" value="TreeGrafter"/>
</dbReference>
<name>A0A8K0SME1_9HYPO</name>
<dbReference type="InterPro" id="IPR009057">
    <property type="entry name" value="Homeodomain-like_sf"/>
</dbReference>
<comment type="similarity">
    <text evidence="1 8">Belongs to the RAP1 family.</text>
</comment>
<proteinExistence type="inferred from homology"/>
<keyword evidence="3 8" id="KW-0779">Telomere</keyword>
<keyword evidence="4" id="KW-0805">Transcription regulation</keyword>
<keyword evidence="7 8" id="KW-0539">Nucleus</keyword>
<dbReference type="InterPro" id="IPR001357">
    <property type="entry name" value="BRCT_dom"/>
</dbReference>
<dbReference type="InterPro" id="IPR039595">
    <property type="entry name" value="TE2IP/Rap1"/>
</dbReference>
<reference evidence="11" key="1">
    <citation type="journal article" date="2021" name="Nat. Commun.">
        <title>Genetic determinants of endophytism in the Arabidopsis root mycobiome.</title>
        <authorList>
            <person name="Mesny F."/>
            <person name="Miyauchi S."/>
            <person name="Thiergart T."/>
            <person name="Pickel B."/>
            <person name="Atanasova L."/>
            <person name="Karlsson M."/>
            <person name="Huettel B."/>
            <person name="Barry K.W."/>
            <person name="Haridas S."/>
            <person name="Chen C."/>
            <person name="Bauer D."/>
            <person name="Andreopoulos W."/>
            <person name="Pangilinan J."/>
            <person name="LaButti K."/>
            <person name="Riley R."/>
            <person name="Lipzen A."/>
            <person name="Clum A."/>
            <person name="Drula E."/>
            <person name="Henrissat B."/>
            <person name="Kohler A."/>
            <person name="Grigoriev I.V."/>
            <person name="Martin F.M."/>
            <person name="Hacquard S."/>
        </authorList>
    </citation>
    <scope>NUCLEOTIDE SEQUENCE</scope>
    <source>
        <strain evidence="11">MPI-CAGE-CH-0235</strain>
    </source>
</reference>
<evidence type="ECO:0000256" key="7">
    <source>
        <dbReference type="ARBA" id="ARBA00023242"/>
    </source>
</evidence>
<gene>
    <name evidence="11" type="ORF">B0I35DRAFT_436775</name>
</gene>
<dbReference type="SUPFAM" id="SSF46689">
    <property type="entry name" value="Homeodomain-like"/>
    <property type="match status" value="1"/>
</dbReference>
<dbReference type="Pfam" id="PF08914">
    <property type="entry name" value="Myb_Rap1"/>
    <property type="match status" value="1"/>
</dbReference>
<dbReference type="CDD" id="cd16100">
    <property type="entry name" value="ARID"/>
    <property type="match status" value="1"/>
</dbReference>
<comment type="subcellular location">
    <subcellularLocation>
        <location evidence="8">Nucleus</location>
    </subcellularLocation>
    <subcellularLocation>
        <location evidence="8">Chromosome</location>
        <location evidence="8">Telomere</location>
    </subcellularLocation>
</comment>
<feature type="region of interest" description="Disordered" evidence="9">
    <location>
        <begin position="368"/>
        <end position="639"/>
    </location>
</feature>
<feature type="region of interest" description="Disordered" evidence="9">
    <location>
        <begin position="182"/>
        <end position="278"/>
    </location>
</feature>
<dbReference type="SUPFAM" id="SSF46774">
    <property type="entry name" value="ARID-like"/>
    <property type="match status" value="1"/>
</dbReference>
<dbReference type="PROSITE" id="PS51011">
    <property type="entry name" value="ARID"/>
    <property type="match status" value="1"/>
</dbReference>
<dbReference type="EMBL" id="JAGPNK010000010">
    <property type="protein sequence ID" value="KAH7312354.1"/>
    <property type="molecule type" value="Genomic_DNA"/>
</dbReference>
<protein>
    <recommendedName>
        <fullName evidence="8">DNA-binding protein RAP1</fullName>
    </recommendedName>
</protein>
<feature type="compositionally biased region" description="Polar residues" evidence="9">
    <location>
        <begin position="499"/>
        <end position="526"/>
    </location>
</feature>
<dbReference type="InterPro" id="IPR036431">
    <property type="entry name" value="ARID_dom_sf"/>
</dbReference>
<evidence type="ECO:0000256" key="5">
    <source>
        <dbReference type="ARBA" id="ARBA00023159"/>
    </source>
</evidence>
<evidence type="ECO:0000256" key="2">
    <source>
        <dbReference type="ARBA" id="ARBA00022454"/>
    </source>
</evidence>
<dbReference type="AlphaFoldDB" id="A0A8K0SME1"/>
<sequence length="758" mass="83865">MAVRITYDNIPSARRGDLFQDMSFWVSHRVPCRRTLLDRITNNGGKIVELEKNADTLIADDFQRDCPPNSYSWRFIDDSVKHAYLQLKDRYLIGPPPDQPRPLGGGRPAKSGRTPFTPADDAALAKWVLSHSTAKTGNAIYQEYEQINPNHTWQSWRNRYIKVLQNLPHAQLERLAASASEVTATPAVTESAPPTASTRKSESRPKPPPRARKTERSPRQSPPQTTPQIKNLKPSVEAPRPVASSVRSRVPTKAPESVPKVAPVDMIETESEGGDDDPRAVFYHDVQIFMQESGLEVEFCRSISGQSIDLWDMLQCVAGQNVPFEEVDWIKVAEELGYNWSDAVTAKDELRECFESVVMPVISATEELESDVDGTLGEAEDPPEPVVITMGDKTPPPRPYVPSSPPMGNATRKRSLQTTAPPSSDHRAKRRRLSPDAVIPSTPERVIQPTSKRTSPVPHSDTRREGRALQYHEAPNSPDAQQLPPLHRLAPQAEPETQDFYTAQHQSTPGLVRQETSFDITPSQQLHSEDFDATPIPFSVDKRPKQPTSAQPENPATRAEKRPTPSANPARRKPGSAARPTESPPVPSTSSSHLAPNKPRKRTLPASIKPSSSRPSVSTNGSNAQPSPSPARPPTLTRGFSNVKEAIEYYQSLGYEHRHVVEALRRTTMTPGGLAALVMQSLKDKNGIPPNYEGVWTDNDDKGLRLVMTTDTNASPASEEGESRRVRKAKKELVRLVDKHGEKAVELRKRFLEASGSA</sequence>